<evidence type="ECO:0000313" key="2">
    <source>
        <dbReference type="Proteomes" id="UP001236076"/>
    </source>
</evidence>
<dbReference type="EMBL" id="OP744025">
    <property type="protein sequence ID" value="UZZ64419.1"/>
    <property type="molecule type" value="Genomic_DNA"/>
</dbReference>
<dbReference type="Proteomes" id="UP001236076">
    <property type="component" value="Segment"/>
</dbReference>
<protein>
    <submittedName>
        <fullName evidence="1">Uncharacterized protein</fullName>
    </submittedName>
</protein>
<proteinExistence type="predicted"/>
<sequence>MSGFSESFDDVMIADEIRAALVPGAKRQVYKIEEPWTMIEEPWRIQWFDKRVDSICQIYVVGDPFYDEKYVTFMVYMDGEVKNYVFLIDQYHYLDNTEEGESA</sequence>
<accession>A0AAE9PRR6</accession>
<organism evidence="1 2">
    <name type="scientific">Escherichia phage A5-4</name>
    <dbReference type="NCBI Taxonomy" id="2996162"/>
    <lineage>
        <taxon>Viruses</taxon>
        <taxon>Duplodnaviria</taxon>
        <taxon>Heunggongvirae</taxon>
        <taxon>Uroviricota</taxon>
        <taxon>Caudoviricetes</taxon>
        <taxon>Vequintavirinae</taxon>
    </lineage>
</organism>
<evidence type="ECO:0000313" key="1">
    <source>
        <dbReference type="EMBL" id="UZZ64419.1"/>
    </source>
</evidence>
<keyword evidence="2" id="KW-1185">Reference proteome</keyword>
<name>A0AAE9PRR6_9CAUD</name>
<reference evidence="1 2" key="1">
    <citation type="submission" date="2022-10" db="EMBL/GenBank/DDBJ databases">
        <authorList>
            <person name="Cortes-Martin A."/>
            <person name="Buttimer C.T.H."/>
            <person name="Hill C."/>
        </authorList>
    </citation>
    <scope>NUCLEOTIDE SEQUENCE [LARGE SCALE GENOMIC DNA]</scope>
</reference>
<gene>
    <name evidence="1" type="ORF">A54_179</name>
</gene>